<feature type="transmembrane region" description="Helical" evidence="1">
    <location>
        <begin position="57"/>
        <end position="78"/>
    </location>
</feature>
<proteinExistence type="predicted"/>
<dbReference type="STRING" id="452863.Achl_2106"/>
<keyword evidence="1" id="KW-1133">Transmembrane helix</keyword>
<dbReference type="HOGENOM" id="CLU_2353772_0_0_11"/>
<accession>B8H9K6</accession>
<keyword evidence="1" id="KW-0472">Membrane</keyword>
<keyword evidence="3" id="KW-1185">Reference proteome</keyword>
<evidence type="ECO:0000313" key="2">
    <source>
        <dbReference type="EMBL" id="ACL40075.1"/>
    </source>
</evidence>
<evidence type="ECO:0000256" key="1">
    <source>
        <dbReference type="SAM" id="Phobius"/>
    </source>
</evidence>
<reference evidence="2" key="1">
    <citation type="submission" date="2009-01" db="EMBL/GenBank/DDBJ databases">
        <title>Complete sequence of chromosome of Arthrobacter chlorophenolicus A6.</title>
        <authorList>
            <consortium name="US DOE Joint Genome Institute"/>
            <person name="Lucas S."/>
            <person name="Copeland A."/>
            <person name="Lapidus A."/>
            <person name="Glavina del Rio T."/>
            <person name="Tice H."/>
            <person name="Bruce D."/>
            <person name="Goodwin L."/>
            <person name="Pitluck S."/>
            <person name="Goltsman E."/>
            <person name="Clum A."/>
            <person name="Larimer F."/>
            <person name="Land M."/>
            <person name="Hauser L."/>
            <person name="Kyrpides N."/>
            <person name="Mikhailova N."/>
            <person name="Jansson J."/>
            <person name="Richardson P."/>
        </authorList>
    </citation>
    <scope>NUCLEOTIDE SEQUENCE [LARGE SCALE GENOMIC DNA]</scope>
    <source>
        <strain evidence="2">A6</strain>
    </source>
</reference>
<feature type="transmembrane region" description="Helical" evidence="1">
    <location>
        <begin position="12"/>
        <end position="33"/>
    </location>
</feature>
<evidence type="ECO:0000313" key="3">
    <source>
        <dbReference type="Proteomes" id="UP000002505"/>
    </source>
</evidence>
<dbReference type="Proteomes" id="UP000002505">
    <property type="component" value="Chromosome"/>
</dbReference>
<evidence type="ECO:0008006" key="4">
    <source>
        <dbReference type="Google" id="ProtNLM"/>
    </source>
</evidence>
<dbReference type="EMBL" id="CP001341">
    <property type="protein sequence ID" value="ACL40075.1"/>
    <property type="molecule type" value="Genomic_DNA"/>
</dbReference>
<organism evidence="2 3">
    <name type="scientific">Pseudarthrobacter chlorophenolicus (strain ATCC 700700 / DSM 12829 / CIP 107037 / JCM 12360 / KCTC 9906 / NCIMB 13794 / A6)</name>
    <name type="common">Arthrobacter chlorophenolicus</name>
    <dbReference type="NCBI Taxonomy" id="452863"/>
    <lineage>
        <taxon>Bacteria</taxon>
        <taxon>Bacillati</taxon>
        <taxon>Actinomycetota</taxon>
        <taxon>Actinomycetes</taxon>
        <taxon>Micrococcales</taxon>
        <taxon>Micrococcaceae</taxon>
        <taxon>Pseudarthrobacter</taxon>
    </lineage>
</organism>
<dbReference type="KEGG" id="ach:Achl_2106"/>
<dbReference type="AlphaFoldDB" id="B8H9K6"/>
<name>B8H9K6_PSECP</name>
<protein>
    <recommendedName>
        <fullName evidence="4">Integral membrane protein</fullName>
    </recommendedName>
</protein>
<keyword evidence="1" id="KW-0812">Transmembrane</keyword>
<gene>
    <name evidence="2" type="ordered locus">Achl_2106</name>
</gene>
<sequence length="96" mass="10837">MNRRKAPSWPRTEVWAWVVGIVVVTLFVLPWSLMEVGRCVDYIPGFGESFCESGPVIGQPAAAIVGAASALMILYFLYRIARIVLQRRASRRIQDR</sequence>